<dbReference type="EMBL" id="JBHTCP010000014">
    <property type="protein sequence ID" value="MFC7371777.1"/>
    <property type="molecule type" value="Genomic_DNA"/>
</dbReference>
<gene>
    <name evidence="1" type="ORF">ACFQPF_08815</name>
</gene>
<name>A0ABW2NMB7_9BACL</name>
<keyword evidence="2" id="KW-1185">Reference proteome</keyword>
<dbReference type="Gene3D" id="3.40.50.1000">
    <property type="entry name" value="HAD superfamily/HAD-like"/>
    <property type="match status" value="1"/>
</dbReference>
<protein>
    <submittedName>
        <fullName evidence="1">Cof-type HAD-IIB family hydrolase</fullName>
        <ecNumber evidence="1">3.1.3.-</ecNumber>
    </submittedName>
</protein>
<evidence type="ECO:0000313" key="1">
    <source>
        <dbReference type="EMBL" id="MFC7371777.1"/>
    </source>
</evidence>
<dbReference type="InterPro" id="IPR023214">
    <property type="entry name" value="HAD_sf"/>
</dbReference>
<dbReference type="EC" id="3.1.3.-" evidence="1"/>
<dbReference type="Gene3D" id="3.30.1240.10">
    <property type="match status" value="1"/>
</dbReference>
<reference evidence="2" key="1">
    <citation type="journal article" date="2019" name="Int. J. Syst. Evol. Microbiol.">
        <title>The Global Catalogue of Microorganisms (GCM) 10K type strain sequencing project: providing services to taxonomists for standard genome sequencing and annotation.</title>
        <authorList>
            <consortium name="The Broad Institute Genomics Platform"/>
            <consortium name="The Broad Institute Genome Sequencing Center for Infectious Disease"/>
            <person name="Wu L."/>
            <person name="Ma J."/>
        </authorList>
    </citation>
    <scope>NUCLEOTIDE SEQUENCE [LARGE SCALE GENOMIC DNA]</scope>
    <source>
        <strain evidence="2">NBRC 106396</strain>
    </source>
</reference>
<dbReference type="RefSeq" id="WP_379748689.1">
    <property type="nucleotide sequence ID" value="NZ_JBHTCP010000014.1"/>
</dbReference>
<dbReference type="SFLD" id="SFLDG01140">
    <property type="entry name" value="C2.B:_Phosphomannomutase_and_P"/>
    <property type="match status" value="1"/>
</dbReference>
<dbReference type="GO" id="GO:0016787">
    <property type="term" value="F:hydrolase activity"/>
    <property type="evidence" value="ECO:0007669"/>
    <property type="project" value="UniProtKB-KW"/>
</dbReference>
<dbReference type="Proteomes" id="UP001596549">
    <property type="component" value="Unassembled WGS sequence"/>
</dbReference>
<dbReference type="InterPro" id="IPR036412">
    <property type="entry name" value="HAD-like_sf"/>
</dbReference>
<dbReference type="NCBIfam" id="TIGR00099">
    <property type="entry name" value="Cof-subfamily"/>
    <property type="match status" value="1"/>
</dbReference>
<organism evidence="1 2">
    <name type="scientific">Fictibacillus iocasae</name>
    <dbReference type="NCBI Taxonomy" id="2715437"/>
    <lineage>
        <taxon>Bacteria</taxon>
        <taxon>Bacillati</taxon>
        <taxon>Bacillota</taxon>
        <taxon>Bacilli</taxon>
        <taxon>Bacillales</taxon>
        <taxon>Fictibacillaceae</taxon>
        <taxon>Fictibacillus</taxon>
    </lineage>
</organism>
<dbReference type="CDD" id="cd07516">
    <property type="entry name" value="HAD_Pase"/>
    <property type="match status" value="1"/>
</dbReference>
<dbReference type="PANTHER" id="PTHR10000">
    <property type="entry name" value="PHOSPHOSERINE PHOSPHATASE"/>
    <property type="match status" value="1"/>
</dbReference>
<dbReference type="PANTHER" id="PTHR10000:SF23">
    <property type="entry name" value="5-AMINO-6-(5-PHOSPHO-D-RIBITYLAMINO)URACIL PHOSPHATASE YITU"/>
    <property type="match status" value="1"/>
</dbReference>
<dbReference type="Pfam" id="PF08282">
    <property type="entry name" value="Hydrolase_3"/>
    <property type="match status" value="1"/>
</dbReference>
<comment type="caution">
    <text evidence="1">The sequence shown here is derived from an EMBL/GenBank/DDBJ whole genome shotgun (WGS) entry which is preliminary data.</text>
</comment>
<dbReference type="SFLD" id="SFLDS00003">
    <property type="entry name" value="Haloacid_Dehalogenase"/>
    <property type="match status" value="1"/>
</dbReference>
<accession>A0ABW2NMB7</accession>
<dbReference type="NCBIfam" id="TIGR01484">
    <property type="entry name" value="HAD-SF-IIB"/>
    <property type="match status" value="1"/>
</dbReference>
<evidence type="ECO:0000313" key="2">
    <source>
        <dbReference type="Proteomes" id="UP001596549"/>
    </source>
</evidence>
<dbReference type="InterPro" id="IPR006379">
    <property type="entry name" value="HAD-SF_hydro_IIB"/>
</dbReference>
<proteinExistence type="predicted"/>
<keyword evidence="1" id="KW-0378">Hydrolase</keyword>
<dbReference type="SUPFAM" id="SSF56784">
    <property type="entry name" value="HAD-like"/>
    <property type="match status" value="1"/>
</dbReference>
<dbReference type="InterPro" id="IPR000150">
    <property type="entry name" value="Cof"/>
</dbReference>
<sequence length="269" mass="30639">MKKPYLIALDLDGTLLKDNKTISRKTKELLFLAMQQGHHVCISTGRPYRSSSMYYKELGLRSPIVNFNGAFVHHPHDVSFGIHHSPLELETAKRIIRTCEEFNVKNIMAEVIDDVYLKDHDEVIVSTFIMDQNPPQTGNLHHILNEDPTALLIHPEDHHIGELRDHLEKMHAEVIDHRIWAAPWNIIEIVRTGMNKAVGLKKVADYYNVPRDRVIAFGDEDNDLEMIEYAGHGVAMGNAIPELKQLSNAVTETNERDGIALYLKDVLNL</sequence>